<dbReference type="GO" id="GO:0003774">
    <property type="term" value="F:cytoskeletal motor activity"/>
    <property type="evidence" value="ECO:0007669"/>
    <property type="project" value="InterPro"/>
</dbReference>
<dbReference type="InterPro" id="IPR011002">
    <property type="entry name" value="FliG_a-hlx"/>
</dbReference>
<feature type="domain" description="Flagellar motor switch protein FliG C-terminal" evidence="1">
    <location>
        <begin position="139"/>
        <end position="243"/>
    </location>
</feature>
<evidence type="ECO:0000259" key="2">
    <source>
        <dbReference type="Pfam" id="PF14841"/>
    </source>
</evidence>
<dbReference type="SUPFAM" id="SSF48029">
    <property type="entry name" value="FliG"/>
    <property type="match status" value="1"/>
</dbReference>
<evidence type="ECO:0008006" key="4">
    <source>
        <dbReference type="Google" id="ProtNLM"/>
    </source>
</evidence>
<dbReference type="InterPro" id="IPR032779">
    <property type="entry name" value="FliG_M"/>
</dbReference>
<dbReference type="Pfam" id="PF01706">
    <property type="entry name" value="FliG_C"/>
    <property type="match status" value="1"/>
</dbReference>
<protein>
    <recommendedName>
        <fullName evidence="4">Flagellar motor switch protein FliG</fullName>
    </recommendedName>
</protein>
<evidence type="ECO:0000259" key="1">
    <source>
        <dbReference type="Pfam" id="PF01706"/>
    </source>
</evidence>
<dbReference type="InterPro" id="IPR023087">
    <property type="entry name" value="Flg_Motor_Flig_C"/>
</dbReference>
<feature type="domain" description="Flagellar motor switch protein FliG middle" evidence="2">
    <location>
        <begin position="30"/>
        <end position="100"/>
    </location>
</feature>
<evidence type="ECO:0000313" key="3">
    <source>
        <dbReference type="EMBL" id="KKL45856.1"/>
    </source>
</evidence>
<organism evidence="3">
    <name type="scientific">marine sediment metagenome</name>
    <dbReference type="NCBI Taxonomy" id="412755"/>
    <lineage>
        <taxon>unclassified sequences</taxon>
        <taxon>metagenomes</taxon>
        <taxon>ecological metagenomes</taxon>
    </lineage>
</organism>
<reference evidence="3" key="1">
    <citation type="journal article" date="2015" name="Nature">
        <title>Complex archaea that bridge the gap between prokaryotes and eukaryotes.</title>
        <authorList>
            <person name="Spang A."/>
            <person name="Saw J.H."/>
            <person name="Jorgensen S.L."/>
            <person name="Zaremba-Niedzwiedzka K."/>
            <person name="Martijn J."/>
            <person name="Lind A.E."/>
            <person name="van Eijk R."/>
            <person name="Schleper C."/>
            <person name="Guy L."/>
            <person name="Ettema T.J."/>
        </authorList>
    </citation>
    <scope>NUCLEOTIDE SEQUENCE</scope>
</reference>
<dbReference type="PANTHER" id="PTHR30534">
    <property type="entry name" value="FLAGELLAR MOTOR SWITCH PROTEIN FLIG"/>
    <property type="match status" value="1"/>
</dbReference>
<dbReference type="GO" id="GO:0006935">
    <property type="term" value="P:chemotaxis"/>
    <property type="evidence" value="ECO:0007669"/>
    <property type="project" value="InterPro"/>
</dbReference>
<dbReference type="GO" id="GO:0009288">
    <property type="term" value="C:bacterial-type flagellum"/>
    <property type="evidence" value="ECO:0007669"/>
    <property type="project" value="InterPro"/>
</dbReference>
<name>A0A0F9CWN1_9ZZZZ</name>
<dbReference type="GO" id="GO:0071973">
    <property type="term" value="P:bacterial-type flagellum-dependent cell motility"/>
    <property type="evidence" value="ECO:0007669"/>
    <property type="project" value="InterPro"/>
</dbReference>
<comment type="caution">
    <text evidence="3">The sequence shown here is derived from an EMBL/GenBank/DDBJ whole genome shotgun (WGS) entry which is preliminary data.</text>
</comment>
<dbReference type="AlphaFoldDB" id="A0A0F9CWN1"/>
<accession>A0A0F9CWN1</accession>
<dbReference type="PANTHER" id="PTHR30534:SF0">
    <property type="entry name" value="FLAGELLAR MOTOR SWITCH PROTEIN FLIG"/>
    <property type="match status" value="1"/>
</dbReference>
<dbReference type="Gene3D" id="1.10.220.30">
    <property type="match status" value="2"/>
</dbReference>
<gene>
    <name evidence="3" type="ORF">LCGC14_2351420</name>
</gene>
<sequence>MSRGVLQEVNERVRMRDPFKHLRAVEVPEIAACLVGESPQVVSVVLSELPSKKSAELLGMLDEERRSATIRCMTIGQEVSSEAKLRVATVVQSRLEERHARSEETQVDPDVVRQQQLRRVAVLLRSMAIEIRKGLIEILSQQDTEAVETIEGLMVIWEDIPQIADRALQETLRTADSRKLALAMIDADEQTSKKIRDNISERAESMLDEEASLLSEPKQEEIQEARENVLASLREMNASGDLEFEGE</sequence>
<dbReference type="PRINTS" id="PR00954">
    <property type="entry name" value="FLGMOTORFLIG"/>
</dbReference>
<dbReference type="EMBL" id="LAZR01034238">
    <property type="protein sequence ID" value="KKL45856.1"/>
    <property type="molecule type" value="Genomic_DNA"/>
</dbReference>
<dbReference type="InterPro" id="IPR000090">
    <property type="entry name" value="Flg_Motor_Flig"/>
</dbReference>
<dbReference type="Pfam" id="PF14841">
    <property type="entry name" value="FliG_M"/>
    <property type="match status" value="1"/>
</dbReference>
<proteinExistence type="predicted"/>